<protein>
    <submittedName>
        <fullName evidence="2">Uncharacterized protein</fullName>
    </submittedName>
</protein>
<name>A0AAE1CMX1_9GAST</name>
<dbReference type="EMBL" id="JAWDGP010007493">
    <property type="protein sequence ID" value="KAK3715771.1"/>
    <property type="molecule type" value="Genomic_DNA"/>
</dbReference>
<dbReference type="Proteomes" id="UP001283361">
    <property type="component" value="Unassembled WGS sequence"/>
</dbReference>
<sequence>MHTPLTVLVLIFCFSKAVEPSCTPVREGNSTLTINSVSRTDPFNMEVKWTCDSCYVNSQTVCSKLEVYALAENPTCTVSENTESGDIKSVSVSCSTSKIYPRAKCRFYSRMDVSPESH</sequence>
<evidence type="ECO:0000313" key="3">
    <source>
        <dbReference type="Proteomes" id="UP001283361"/>
    </source>
</evidence>
<proteinExistence type="predicted"/>
<accession>A0AAE1CMX1</accession>
<evidence type="ECO:0000256" key="1">
    <source>
        <dbReference type="SAM" id="SignalP"/>
    </source>
</evidence>
<feature type="signal peptide" evidence="1">
    <location>
        <begin position="1"/>
        <end position="20"/>
    </location>
</feature>
<keyword evidence="1" id="KW-0732">Signal</keyword>
<organism evidence="2 3">
    <name type="scientific">Elysia crispata</name>
    <name type="common">lettuce slug</name>
    <dbReference type="NCBI Taxonomy" id="231223"/>
    <lineage>
        <taxon>Eukaryota</taxon>
        <taxon>Metazoa</taxon>
        <taxon>Spiralia</taxon>
        <taxon>Lophotrochozoa</taxon>
        <taxon>Mollusca</taxon>
        <taxon>Gastropoda</taxon>
        <taxon>Heterobranchia</taxon>
        <taxon>Euthyneura</taxon>
        <taxon>Panpulmonata</taxon>
        <taxon>Sacoglossa</taxon>
        <taxon>Placobranchoidea</taxon>
        <taxon>Plakobranchidae</taxon>
        <taxon>Elysia</taxon>
    </lineage>
</organism>
<gene>
    <name evidence="2" type="ORF">RRG08_003977</name>
</gene>
<reference evidence="2" key="1">
    <citation type="journal article" date="2023" name="G3 (Bethesda)">
        <title>A reference genome for the long-term kleptoplast-retaining sea slug Elysia crispata morphotype clarki.</title>
        <authorList>
            <person name="Eastman K.E."/>
            <person name="Pendleton A.L."/>
            <person name="Shaikh M.A."/>
            <person name="Suttiyut T."/>
            <person name="Ogas R."/>
            <person name="Tomko P."/>
            <person name="Gavelis G."/>
            <person name="Widhalm J.R."/>
            <person name="Wisecaver J.H."/>
        </authorList>
    </citation>
    <scope>NUCLEOTIDE SEQUENCE</scope>
    <source>
        <strain evidence="2">ECLA1</strain>
    </source>
</reference>
<evidence type="ECO:0000313" key="2">
    <source>
        <dbReference type="EMBL" id="KAK3715771.1"/>
    </source>
</evidence>
<feature type="chain" id="PRO_5042012184" evidence="1">
    <location>
        <begin position="21"/>
        <end position="118"/>
    </location>
</feature>
<comment type="caution">
    <text evidence="2">The sequence shown here is derived from an EMBL/GenBank/DDBJ whole genome shotgun (WGS) entry which is preliminary data.</text>
</comment>
<keyword evidence="3" id="KW-1185">Reference proteome</keyword>
<dbReference type="AlphaFoldDB" id="A0AAE1CMX1"/>